<dbReference type="GO" id="GO:0031640">
    <property type="term" value="P:killing of cells of another organism"/>
    <property type="evidence" value="ECO:0007669"/>
    <property type="project" value="UniProtKB-KW"/>
</dbReference>
<evidence type="ECO:0000256" key="5">
    <source>
        <dbReference type="ARBA" id="ARBA00023200"/>
    </source>
</evidence>
<protein>
    <recommendedName>
        <fullName evidence="7">Lysozyme</fullName>
        <ecNumber evidence="7">3.2.1.17</ecNumber>
    </recommendedName>
</protein>
<reference evidence="8 9" key="1">
    <citation type="submission" date="2015-04" db="EMBL/GenBank/DDBJ databases">
        <title>The draft genome sequence of Erythrobacter marinus HWDM-33.</title>
        <authorList>
            <person name="Zhuang L."/>
            <person name="Liu Y."/>
            <person name="Shao Z."/>
        </authorList>
    </citation>
    <scope>NUCLEOTIDE SEQUENCE [LARGE SCALE GENOMIC DNA]</scope>
    <source>
        <strain evidence="8 9">HWDM-33</strain>
    </source>
</reference>
<dbReference type="InterPro" id="IPR051018">
    <property type="entry name" value="Bacteriophage_GH24"/>
</dbReference>
<evidence type="ECO:0000256" key="3">
    <source>
        <dbReference type="ARBA" id="ARBA00022638"/>
    </source>
</evidence>
<comment type="catalytic activity">
    <reaction evidence="1 7">
        <text>Hydrolysis of (1-&gt;4)-beta-linkages between N-acetylmuramic acid and N-acetyl-D-glucosamine residues in a peptidoglycan and between N-acetyl-D-glucosamine residues in chitodextrins.</text>
        <dbReference type="EC" id="3.2.1.17"/>
    </reaction>
</comment>
<evidence type="ECO:0000313" key="9">
    <source>
        <dbReference type="Proteomes" id="UP000053455"/>
    </source>
</evidence>
<evidence type="ECO:0000256" key="7">
    <source>
        <dbReference type="RuleBase" id="RU003788"/>
    </source>
</evidence>
<accession>A0A0H0XNY4</accession>
<evidence type="ECO:0000256" key="1">
    <source>
        <dbReference type="ARBA" id="ARBA00000632"/>
    </source>
</evidence>
<dbReference type="PATRIC" id="fig|874156.12.peg.1519"/>
<dbReference type="GO" id="GO:0016998">
    <property type="term" value="P:cell wall macromolecule catabolic process"/>
    <property type="evidence" value="ECO:0007669"/>
    <property type="project" value="InterPro"/>
</dbReference>
<dbReference type="HAMAP" id="MF_04110">
    <property type="entry name" value="ENDOLYSIN_T4"/>
    <property type="match status" value="1"/>
</dbReference>
<comment type="similarity">
    <text evidence="7">Belongs to the glycosyl hydrolase 24 family.</text>
</comment>
<dbReference type="Pfam" id="PF00959">
    <property type="entry name" value="Phage_lysozyme"/>
    <property type="match status" value="1"/>
</dbReference>
<keyword evidence="3 7" id="KW-0081">Bacteriolytic enzyme</keyword>
<dbReference type="InterPro" id="IPR023347">
    <property type="entry name" value="Lysozyme_dom_sf"/>
</dbReference>
<dbReference type="EC" id="3.2.1.17" evidence="7"/>
<dbReference type="EMBL" id="LBHU01000002">
    <property type="protein sequence ID" value="KLI64054.1"/>
    <property type="molecule type" value="Genomic_DNA"/>
</dbReference>
<keyword evidence="5" id="KW-1035">Host cytoplasm</keyword>
<dbReference type="InterPro" id="IPR023346">
    <property type="entry name" value="Lysozyme-like_dom_sf"/>
</dbReference>
<dbReference type="STRING" id="874156.GCA_001021555_01840"/>
<dbReference type="Gene3D" id="1.10.530.40">
    <property type="match status" value="1"/>
</dbReference>
<evidence type="ECO:0000313" key="8">
    <source>
        <dbReference type="EMBL" id="KLI64054.1"/>
    </source>
</evidence>
<dbReference type="Proteomes" id="UP000053455">
    <property type="component" value="Unassembled WGS sequence"/>
</dbReference>
<dbReference type="PANTHER" id="PTHR38107">
    <property type="match status" value="1"/>
</dbReference>
<dbReference type="SUPFAM" id="SSF53955">
    <property type="entry name" value="Lysozyme-like"/>
    <property type="match status" value="1"/>
</dbReference>
<dbReference type="PANTHER" id="PTHR38107:SF3">
    <property type="entry name" value="LYSOZYME RRRD-RELATED"/>
    <property type="match status" value="1"/>
</dbReference>
<keyword evidence="6 7" id="KW-0326">Glycosidase</keyword>
<dbReference type="InterPro" id="IPR002196">
    <property type="entry name" value="Glyco_hydro_24"/>
</dbReference>
<evidence type="ECO:0000256" key="6">
    <source>
        <dbReference type="ARBA" id="ARBA00023295"/>
    </source>
</evidence>
<sequence>MSAGKMTSSDALKEAIVEEEGLHLTVYADPVGKPTVGAGHLVQTSDGLSIGDAISYDQALQLLESDLEYAEAAVARLVGDLPLYQHEFDALVDLVFNVGEGNTSEQASPKLNAAIAAGDYAGIAAELAYHSAGNAAPPGLVHRSDRRQAMFAQNDYADPRPAGITVKSAQMAPASVS</sequence>
<dbReference type="GO" id="GO:0042742">
    <property type="term" value="P:defense response to bacterium"/>
    <property type="evidence" value="ECO:0007669"/>
    <property type="project" value="UniProtKB-KW"/>
</dbReference>
<dbReference type="AlphaFoldDB" id="A0A0H0XNY4"/>
<dbReference type="GO" id="GO:0003796">
    <property type="term" value="F:lysozyme activity"/>
    <property type="evidence" value="ECO:0007669"/>
    <property type="project" value="UniProtKB-EC"/>
</dbReference>
<keyword evidence="9" id="KW-1185">Reference proteome</keyword>
<dbReference type="InterPro" id="IPR034690">
    <property type="entry name" value="Endolysin_T4_type"/>
</dbReference>
<evidence type="ECO:0000256" key="4">
    <source>
        <dbReference type="ARBA" id="ARBA00022801"/>
    </source>
</evidence>
<gene>
    <name evidence="8" type="ORF">AAV99_07395</name>
</gene>
<keyword evidence="4 7" id="KW-0378">Hydrolase</keyword>
<keyword evidence="2 7" id="KW-0929">Antimicrobial</keyword>
<name>A0A0H0XNY4_9SPHN</name>
<evidence type="ECO:0000256" key="2">
    <source>
        <dbReference type="ARBA" id="ARBA00022529"/>
    </source>
</evidence>
<dbReference type="GO" id="GO:0009253">
    <property type="term" value="P:peptidoglycan catabolic process"/>
    <property type="evidence" value="ECO:0007669"/>
    <property type="project" value="InterPro"/>
</dbReference>
<dbReference type="InterPro" id="IPR033907">
    <property type="entry name" value="Endolysin_autolysin"/>
</dbReference>
<comment type="caution">
    <text evidence="8">The sequence shown here is derived from an EMBL/GenBank/DDBJ whole genome shotgun (WGS) entry which is preliminary data.</text>
</comment>
<organism evidence="8 9">
    <name type="scientific">Aurantiacibacter marinus</name>
    <dbReference type="NCBI Taxonomy" id="874156"/>
    <lineage>
        <taxon>Bacteria</taxon>
        <taxon>Pseudomonadati</taxon>
        <taxon>Pseudomonadota</taxon>
        <taxon>Alphaproteobacteria</taxon>
        <taxon>Sphingomonadales</taxon>
        <taxon>Erythrobacteraceae</taxon>
        <taxon>Aurantiacibacter</taxon>
    </lineage>
</organism>
<proteinExistence type="inferred from homology"/>
<dbReference type="CDD" id="cd00737">
    <property type="entry name" value="lyz_endolysin_autolysin"/>
    <property type="match status" value="1"/>
</dbReference>